<dbReference type="PROSITE" id="PS50188">
    <property type="entry name" value="B302_SPRY"/>
    <property type="match status" value="1"/>
</dbReference>
<feature type="domain" description="B30.2/SPRY" evidence="1">
    <location>
        <begin position="1"/>
        <end position="174"/>
    </location>
</feature>
<evidence type="ECO:0000313" key="2">
    <source>
        <dbReference type="EMBL" id="NXW81834.1"/>
    </source>
</evidence>
<dbReference type="PRINTS" id="PR01407">
    <property type="entry name" value="BUTYPHLNCDUF"/>
</dbReference>
<reference evidence="2 3" key="1">
    <citation type="submission" date="2020-02" db="EMBL/GenBank/DDBJ databases">
        <title>Bird 10,000 Genomes (B10K) Project - Family phase.</title>
        <authorList>
            <person name="Zhang G."/>
        </authorList>
    </citation>
    <scope>NUCLEOTIDE SEQUENCE [LARGE SCALE GENOMIC DNA]</scope>
    <source>
        <strain evidence="2">B10K-DU-006-06</strain>
    </source>
</reference>
<proteinExistence type="predicted"/>
<sequence>PDVVTLDTDTAHANLILSNDLRSVRWESSKLGLPETDRRFKSRCCVLGREGFKEGRHCWGVTVEGQVGGDSWWALGVAKESVEKRDFAELSSEKGVWAVQHRNGQFVSLTSPRTPLSSSPPPKSIWVFLDRTQGTVTFVDAEGGAEFCRFGPVSFGDEKIHPWFRVETGKTRLC</sequence>
<evidence type="ECO:0000313" key="3">
    <source>
        <dbReference type="Proteomes" id="UP000541332"/>
    </source>
</evidence>
<dbReference type="SUPFAM" id="SSF49899">
    <property type="entry name" value="Concanavalin A-like lectins/glucanases"/>
    <property type="match status" value="1"/>
</dbReference>
<dbReference type="InterPro" id="IPR001870">
    <property type="entry name" value="B30.2/SPRY"/>
</dbReference>
<dbReference type="InterPro" id="IPR003879">
    <property type="entry name" value="Butyrophylin_SPRY"/>
</dbReference>
<dbReference type="Gene3D" id="2.60.120.920">
    <property type="match status" value="1"/>
</dbReference>
<dbReference type="Proteomes" id="UP000541332">
    <property type="component" value="Unassembled WGS sequence"/>
</dbReference>
<dbReference type="OrthoDB" id="9049620at2759"/>
<feature type="non-terminal residue" evidence="2">
    <location>
        <position position="174"/>
    </location>
</feature>
<dbReference type="InterPro" id="IPR006574">
    <property type="entry name" value="PRY"/>
</dbReference>
<feature type="non-terminal residue" evidence="2">
    <location>
        <position position="1"/>
    </location>
</feature>
<dbReference type="InterPro" id="IPR050143">
    <property type="entry name" value="TRIM/RBCC"/>
</dbReference>
<keyword evidence="3" id="KW-1185">Reference proteome</keyword>
<dbReference type="Pfam" id="PF00622">
    <property type="entry name" value="SPRY"/>
    <property type="match status" value="1"/>
</dbReference>
<comment type="caution">
    <text evidence="2">The sequence shown here is derived from an EMBL/GenBank/DDBJ whole genome shotgun (WGS) entry which is preliminary data.</text>
</comment>
<dbReference type="InterPro" id="IPR013320">
    <property type="entry name" value="ConA-like_dom_sf"/>
</dbReference>
<dbReference type="Pfam" id="PF13765">
    <property type="entry name" value="PRY"/>
    <property type="match status" value="1"/>
</dbReference>
<name>A0A7L4F4E8_9COLU</name>
<gene>
    <name evidence="2" type="primary">Btn1a1_1</name>
    <name evidence="2" type="ORF">ALOBEC_R10318</name>
</gene>
<dbReference type="InterPro" id="IPR003877">
    <property type="entry name" value="SPRY_dom"/>
</dbReference>
<dbReference type="InterPro" id="IPR043136">
    <property type="entry name" value="B30.2/SPRY_sf"/>
</dbReference>
<protein>
    <submittedName>
        <fullName evidence="2">BT1A1 protein</fullName>
    </submittedName>
</protein>
<dbReference type="EMBL" id="VWYH01000388">
    <property type="protein sequence ID" value="NXW81834.1"/>
    <property type="molecule type" value="Genomic_DNA"/>
</dbReference>
<organism evidence="2 3">
    <name type="scientific">Pampusana beccarii</name>
    <name type="common">Western bronze ground-dove</name>
    <dbReference type="NCBI Taxonomy" id="2953425"/>
    <lineage>
        <taxon>Eukaryota</taxon>
        <taxon>Metazoa</taxon>
        <taxon>Chordata</taxon>
        <taxon>Craniata</taxon>
        <taxon>Vertebrata</taxon>
        <taxon>Euteleostomi</taxon>
        <taxon>Archelosauria</taxon>
        <taxon>Archosauria</taxon>
        <taxon>Dinosauria</taxon>
        <taxon>Saurischia</taxon>
        <taxon>Theropoda</taxon>
        <taxon>Coelurosauria</taxon>
        <taxon>Aves</taxon>
        <taxon>Neognathae</taxon>
        <taxon>Neoaves</taxon>
        <taxon>Columbimorphae</taxon>
        <taxon>Columbiformes</taxon>
        <taxon>Columbidae</taxon>
        <taxon>Pampusana</taxon>
    </lineage>
</organism>
<dbReference type="PANTHER" id="PTHR24103">
    <property type="entry name" value="E3 UBIQUITIN-PROTEIN LIGASE TRIM"/>
    <property type="match status" value="1"/>
</dbReference>
<evidence type="ECO:0000259" key="1">
    <source>
        <dbReference type="PROSITE" id="PS50188"/>
    </source>
</evidence>
<dbReference type="SMART" id="SM00589">
    <property type="entry name" value="PRY"/>
    <property type="match status" value="1"/>
</dbReference>
<accession>A0A7L4F4E8</accession>
<dbReference type="AlphaFoldDB" id="A0A7L4F4E8"/>